<feature type="region of interest" description="Disordered" evidence="1">
    <location>
        <begin position="24"/>
        <end position="49"/>
    </location>
</feature>
<dbReference type="Proteomes" id="UP000179627">
    <property type="component" value="Unassembled WGS sequence"/>
</dbReference>
<dbReference type="NCBIfam" id="TIGR03969">
    <property type="entry name" value="mycofactocin"/>
    <property type="match status" value="1"/>
</dbReference>
<dbReference type="AlphaFoldDB" id="A0A1S1R222"/>
<dbReference type="Pfam" id="PF23709">
    <property type="entry name" value="MftA"/>
    <property type="match status" value="1"/>
</dbReference>
<sequence>MVIRTVLGFPTAAVTTSAAAGDDEGDIVQTPITPASAGQSGGATDLGIDDTTAQAPLEEDALIEEVSIDGMCGVY</sequence>
<reference evidence="3" key="1">
    <citation type="submission" date="2016-07" db="EMBL/GenBank/DDBJ databases">
        <title>Sequence Frankia sp. strain CcI1.17.</title>
        <authorList>
            <person name="Ghodhbane-Gtari F."/>
            <person name="Swanson E."/>
            <person name="Gueddou A."/>
            <person name="Morris K."/>
            <person name="Hezbri K."/>
            <person name="Ktari A."/>
            <person name="Nouioui I."/>
            <person name="Abebe-Akele F."/>
            <person name="Simpson S."/>
            <person name="Thomas K."/>
            <person name="Gtari M."/>
            <person name="Tisa L.S."/>
            <person name="Hurst S."/>
        </authorList>
    </citation>
    <scope>NUCLEOTIDE SEQUENCE [LARGE SCALE GENOMIC DNA]</scope>
    <source>
        <strain evidence="3">Cc1.17</strain>
    </source>
</reference>
<dbReference type="OrthoDB" id="3699876at2"/>
<protein>
    <submittedName>
        <fullName evidence="2">Mycofactocin</fullName>
    </submittedName>
</protein>
<comment type="caution">
    <text evidence="2">The sequence shown here is derived from an EMBL/GenBank/DDBJ whole genome shotgun (WGS) entry which is preliminary data.</text>
</comment>
<dbReference type="RefSeq" id="WP_071083353.1">
    <property type="nucleotide sequence ID" value="NZ_MBLM01000080.1"/>
</dbReference>
<accession>A0A1S1R222</accession>
<proteinExistence type="predicted"/>
<dbReference type="EMBL" id="MBLM01000080">
    <property type="protein sequence ID" value="OHV40230.1"/>
    <property type="molecule type" value="Genomic_DNA"/>
</dbReference>
<evidence type="ECO:0000313" key="3">
    <source>
        <dbReference type="Proteomes" id="UP000179627"/>
    </source>
</evidence>
<name>A0A1S1R222_9ACTN</name>
<gene>
    <name evidence="2" type="ORF">CC117_13715</name>
</gene>
<keyword evidence="3" id="KW-1185">Reference proteome</keyword>
<evidence type="ECO:0000313" key="2">
    <source>
        <dbReference type="EMBL" id="OHV40230.1"/>
    </source>
</evidence>
<dbReference type="InterPro" id="IPR023988">
    <property type="entry name" value="MftA"/>
</dbReference>
<organism evidence="2 3">
    <name type="scientific">Parafrankia colletiae</name>
    <dbReference type="NCBI Taxonomy" id="573497"/>
    <lineage>
        <taxon>Bacteria</taxon>
        <taxon>Bacillati</taxon>
        <taxon>Actinomycetota</taxon>
        <taxon>Actinomycetes</taxon>
        <taxon>Frankiales</taxon>
        <taxon>Frankiaceae</taxon>
        <taxon>Parafrankia</taxon>
    </lineage>
</organism>
<evidence type="ECO:0000256" key="1">
    <source>
        <dbReference type="SAM" id="MobiDB-lite"/>
    </source>
</evidence>